<comment type="subunit">
    <text evidence="14">Homotrimer; The trimer binds only one molecule of glutathione.</text>
</comment>
<evidence type="ECO:0000256" key="10">
    <source>
        <dbReference type="ARBA" id="ARBA00022989"/>
    </source>
</evidence>
<dbReference type="GO" id="GO:0005741">
    <property type="term" value="C:mitochondrial outer membrane"/>
    <property type="evidence" value="ECO:0007669"/>
    <property type="project" value="UniProtKB-SubCell"/>
</dbReference>
<evidence type="ECO:0000256" key="9">
    <source>
        <dbReference type="ARBA" id="ARBA00022824"/>
    </source>
</evidence>
<organism evidence="18">
    <name type="scientific">Aphanomyces astaci</name>
    <name type="common">Crayfish plague agent</name>
    <dbReference type="NCBI Taxonomy" id="112090"/>
    <lineage>
        <taxon>Eukaryota</taxon>
        <taxon>Sar</taxon>
        <taxon>Stramenopiles</taxon>
        <taxon>Oomycota</taxon>
        <taxon>Saprolegniomycetes</taxon>
        <taxon>Saprolegniales</taxon>
        <taxon>Verrucalvaceae</taxon>
        <taxon>Aphanomyces</taxon>
    </lineage>
</organism>
<dbReference type="PANTHER" id="PTHR10689">
    <property type="entry name" value="MICROSOMAL GLUTATHIONE S-TRANSFERASE 1"/>
    <property type="match status" value="1"/>
</dbReference>
<comment type="function">
    <text evidence="1">Conjugation of reduced glutathione to a wide number of exogenous and endogenous hydrophobic electrophiles.</text>
</comment>
<dbReference type="InterPro" id="IPR023352">
    <property type="entry name" value="MAPEG-like_dom_sf"/>
</dbReference>
<evidence type="ECO:0000313" key="18">
    <source>
        <dbReference type="EMBL" id="ETV65150.1"/>
    </source>
</evidence>
<evidence type="ECO:0000256" key="16">
    <source>
        <dbReference type="ARBA" id="ARBA00049385"/>
    </source>
</evidence>
<dbReference type="GO" id="GO:0005789">
    <property type="term" value="C:endoplasmic reticulum membrane"/>
    <property type="evidence" value="ECO:0007669"/>
    <property type="project" value="UniProtKB-SubCell"/>
</dbReference>
<keyword evidence="10 17" id="KW-1133">Transmembrane helix</keyword>
<evidence type="ECO:0000256" key="2">
    <source>
        <dbReference type="ARBA" id="ARBA00004294"/>
    </source>
</evidence>
<evidence type="ECO:0000256" key="8">
    <source>
        <dbReference type="ARBA" id="ARBA00022787"/>
    </source>
</evidence>
<dbReference type="EC" id="2.5.1.18" evidence="5"/>
<dbReference type="AlphaFoldDB" id="W4FCG2"/>
<feature type="transmembrane region" description="Helical" evidence="17">
    <location>
        <begin position="132"/>
        <end position="154"/>
    </location>
</feature>
<keyword evidence="7 17" id="KW-0812">Transmembrane</keyword>
<keyword evidence="13 17" id="KW-0472">Membrane</keyword>
<dbReference type="Pfam" id="PF01124">
    <property type="entry name" value="MAPEG"/>
    <property type="match status" value="1"/>
</dbReference>
<keyword evidence="6" id="KW-0808">Transferase</keyword>
<dbReference type="PANTHER" id="PTHR10689:SF6">
    <property type="entry name" value="MICROSOMAL GLUTATHIONE S-TRANSFERASE 1"/>
    <property type="match status" value="1"/>
</dbReference>
<keyword evidence="12" id="KW-0496">Mitochondrion</keyword>
<evidence type="ECO:0000256" key="11">
    <source>
        <dbReference type="ARBA" id="ARBA00022990"/>
    </source>
</evidence>
<accession>W4FCG2</accession>
<comment type="similarity">
    <text evidence="4">Belongs to the MAPEG family.</text>
</comment>
<evidence type="ECO:0000256" key="13">
    <source>
        <dbReference type="ARBA" id="ARBA00023136"/>
    </source>
</evidence>
<evidence type="ECO:0000256" key="17">
    <source>
        <dbReference type="SAM" id="Phobius"/>
    </source>
</evidence>
<dbReference type="GO" id="GO:0004364">
    <property type="term" value="F:glutathione transferase activity"/>
    <property type="evidence" value="ECO:0007669"/>
    <property type="project" value="UniProtKB-EC"/>
</dbReference>
<dbReference type="OrthoDB" id="193139at2759"/>
<comment type="subcellular location">
    <subcellularLocation>
        <location evidence="3">Endoplasmic reticulum membrane</location>
        <topology evidence="3">Multi-pass membrane protein</topology>
    </subcellularLocation>
    <subcellularLocation>
        <location evidence="2">Mitochondrion outer membrane</location>
    </subcellularLocation>
</comment>
<reference evidence="18" key="1">
    <citation type="submission" date="2013-12" db="EMBL/GenBank/DDBJ databases">
        <title>The Genome Sequence of Aphanomyces astaci APO3.</title>
        <authorList>
            <consortium name="The Broad Institute Genomics Platform"/>
            <person name="Russ C."/>
            <person name="Tyler B."/>
            <person name="van West P."/>
            <person name="Dieguez-Uribeondo J."/>
            <person name="Young S.K."/>
            <person name="Zeng Q."/>
            <person name="Gargeya S."/>
            <person name="Fitzgerald M."/>
            <person name="Abouelleil A."/>
            <person name="Alvarado L."/>
            <person name="Chapman S.B."/>
            <person name="Gainer-Dewar J."/>
            <person name="Goldberg J."/>
            <person name="Griggs A."/>
            <person name="Gujja S."/>
            <person name="Hansen M."/>
            <person name="Howarth C."/>
            <person name="Imamovic A."/>
            <person name="Ireland A."/>
            <person name="Larimer J."/>
            <person name="McCowan C."/>
            <person name="Murphy C."/>
            <person name="Pearson M."/>
            <person name="Poon T.W."/>
            <person name="Priest M."/>
            <person name="Roberts A."/>
            <person name="Saif S."/>
            <person name="Shea T."/>
            <person name="Sykes S."/>
            <person name="Wortman J."/>
            <person name="Nusbaum C."/>
            <person name="Birren B."/>
        </authorList>
    </citation>
    <scope>NUCLEOTIDE SEQUENCE [LARGE SCALE GENOMIC DNA]</scope>
    <source>
        <strain evidence="18">APO3</strain>
    </source>
</reference>
<sequence length="179" mass="18877">MLSQTKVLVASTAVLYAKFLVTTTIQGSKRFVTGTRCPEDQLLKGVPATKTAFGFNAGGASSAAATEADLRWQRIVQNDLENIPLGLLVAWSAVHSGGSELVNIAAIGTFTAARVYHTYAFAKGLQPHRSRAWVLGTAGVLALALNSLYGIVAIPEADVVVLVKAPPSHEVDRSCVTKT</sequence>
<dbReference type="InterPro" id="IPR001129">
    <property type="entry name" value="Membr-assoc_MAPEG"/>
</dbReference>
<proteinExistence type="inferred from homology"/>
<dbReference type="VEuPathDB" id="FungiDB:H257_18044"/>
<evidence type="ECO:0000256" key="15">
    <source>
        <dbReference type="ARBA" id="ARBA00039397"/>
    </source>
</evidence>
<evidence type="ECO:0000256" key="4">
    <source>
        <dbReference type="ARBA" id="ARBA00010459"/>
    </source>
</evidence>
<evidence type="ECO:0000256" key="1">
    <source>
        <dbReference type="ARBA" id="ARBA00003701"/>
    </source>
</evidence>
<dbReference type="InterPro" id="IPR040162">
    <property type="entry name" value="MGST1-like"/>
</dbReference>
<evidence type="ECO:0000256" key="14">
    <source>
        <dbReference type="ARBA" id="ARBA00038540"/>
    </source>
</evidence>
<dbReference type="SUPFAM" id="SSF161084">
    <property type="entry name" value="MAPEG domain-like"/>
    <property type="match status" value="1"/>
</dbReference>
<evidence type="ECO:0000256" key="6">
    <source>
        <dbReference type="ARBA" id="ARBA00022679"/>
    </source>
</evidence>
<keyword evidence="11" id="KW-0007">Acetylation</keyword>
<evidence type="ECO:0000256" key="5">
    <source>
        <dbReference type="ARBA" id="ARBA00012452"/>
    </source>
</evidence>
<dbReference type="EMBL" id="KI913246">
    <property type="protein sequence ID" value="ETV65150.1"/>
    <property type="molecule type" value="Genomic_DNA"/>
</dbReference>
<comment type="catalytic activity">
    <reaction evidence="16">
        <text>RX + glutathione = an S-substituted glutathione + a halide anion + H(+)</text>
        <dbReference type="Rhea" id="RHEA:16437"/>
        <dbReference type="ChEBI" id="CHEBI:15378"/>
        <dbReference type="ChEBI" id="CHEBI:16042"/>
        <dbReference type="ChEBI" id="CHEBI:17792"/>
        <dbReference type="ChEBI" id="CHEBI:57925"/>
        <dbReference type="ChEBI" id="CHEBI:90779"/>
        <dbReference type="EC" id="2.5.1.18"/>
    </reaction>
    <physiologicalReaction direction="left-to-right" evidence="16">
        <dbReference type="Rhea" id="RHEA:16438"/>
    </physiologicalReaction>
</comment>
<dbReference type="RefSeq" id="XP_009845355.1">
    <property type="nucleotide sequence ID" value="XM_009847053.1"/>
</dbReference>
<dbReference type="GeneID" id="20820040"/>
<evidence type="ECO:0000256" key="3">
    <source>
        <dbReference type="ARBA" id="ARBA00004477"/>
    </source>
</evidence>
<keyword evidence="8" id="KW-1000">Mitochondrion outer membrane</keyword>
<gene>
    <name evidence="18" type="ORF">H257_18044</name>
</gene>
<dbReference type="Gene3D" id="1.20.120.550">
    <property type="entry name" value="Membrane associated eicosanoid/glutathione metabolism-like domain"/>
    <property type="match status" value="1"/>
</dbReference>
<name>W4FCG2_APHAT</name>
<evidence type="ECO:0000256" key="12">
    <source>
        <dbReference type="ARBA" id="ARBA00023128"/>
    </source>
</evidence>
<evidence type="ECO:0000256" key="7">
    <source>
        <dbReference type="ARBA" id="ARBA00022692"/>
    </source>
</evidence>
<keyword evidence="9" id="KW-0256">Endoplasmic reticulum</keyword>
<protein>
    <recommendedName>
        <fullName evidence="15">Microsomal glutathione S-transferase 1</fullName>
        <ecNumber evidence="5">2.5.1.18</ecNumber>
    </recommendedName>
</protein>